<proteinExistence type="predicted"/>
<dbReference type="InterPro" id="IPR002525">
    <property type="entry name" value="Transp_IS110-like_N"/>
</dbReference>
<name>A0ABW7XCW0_9NOCA</name>
<dbReference type="Proteomes" id="UP001611415">
    <property type="component" value="Unassembled WGS sequence"/>
</dbReference>
<accession>A0ABW7XCW0</accession>
<evidence type="ECO:0000256" key="1">
    <source>
        <dbReference type="SAM" id="MobiDB-lite"/>
    </source>
</evidence>
<evidence type="ECO:0000313" key="3">
    <source>
        <dbReference type="EMBL" id="MFI2478854.1"/>
    </source>
</evidence>
<evidence type="ECO:0000313" key="4">
    <source>
        <dbReference type="Proteomes" id="UP001611415"/>
    </source>
</evidence>
<dbReference type="RefSeq" id="WP_397096565.1">
    <property type="nucleotide sequence ID" value="NZ_JBIRYO010000074.1"/>
</dbReference>
<feature type="compositionally biased region" description="Basic residues" evidence="1">
    <location>
        <begin position="173"/>
        <end position="190"/>
    </location>
</feature>
<keyword evidence="4" id="KW-1185">Reference proteome</keyword>
<protein>
    <submittedName>
        <fullName evidence="3">Transposase</fullName>
    </submittedName>
</protein>
<evidence type="ECO:0000259" key="2">
    <source>
        <dbReference type="Pfam" id="PF01548"/>
    </source>
</evidence>
<feature type="region of interest" description="Disordered" evidence="1">
    <location>
        <begin position="150"/>
        <end position="190"/>
    </location>
</feature>
<organism evidence="3 4">
    <name type="scientific">Nocardia xishanensis</name>
    <dbReference type="NCBI Taxonomy" id="238964"/>
    <lineage>
        <taxon>Bacteria</taxon>
        <taxon>Bacillati</taxon>
        <taxon>Actinomycetota</taxon>
        <taxon>Actinomycetes</taxon>
        <taxon>Mycobacteriales</taxon>
        <taxon>Nocardiaceae</taxon>
        <taxon>Nocardia</taxon>
    </lineage>
</organism>
<gene>
    <name evidence="3" type="ORF">ACH49W_36505</name>
</gene>
<feature type="domain" description="Transposase IS110-like N-terminal" evidence="2">
    <location>
        <begin position="2"/>
        <end position="83"/>
    </location>
</feature>
<dbReference type="EMBL" id="JBIRYO010000074">
    <property type="protein sequence ID" value="MFI2478854.1"/>
    <property type="molecule type" value="Genomic_DNA"/>
</dbReference>
<sequence>MLYITGLQINRASDGYRGSGKTDAKDAAVIADQARMRRDLAPLRVDHELVVELRMLVARRRDVAGDRVRLISRLHQQLLAISPALEHALDLTNRGPLVLLSDLARRPSFLKCPDHPNTRKALYRAVHASSGMIRALRGLLRAAPCTQYTPRHRVRNTPRGTVYAIHPRDSGRRPRTPRRRGRRRTSGAQQ</sequence>
<reference evidence="3 4" key="1">
    <citation type="submission" date="2024-10" db="EMBL/GenBank/DDBJ databases">
        <title>The Natural Products Discovery Center: Release of the First 8490 Sequenced Strains for Exploring Actinobacteria Biosynthetic Diversity.</title>
        <authorList>
            <person name="Kalkreuter E."/>
            <person name="Kautsar S.A."/>
            <person name="Yang D."/>
            <person name="Bader C.D."/>
            <person name="Teijaro C.N."/>
            <person name="Fluegel L."/>
            <person name="Davis C.M."/>
            <person name="Simpson J.R."/>
            <person name="Lauterbach L."/>
            <person name="Steele A.D."/>
            <person name="Gui C."/>
            <person name="Meng S."/>
            <person name="Li G."/>
            <person name="Viehrig K."/>
            <person name="Ye F."/>
            <person name="Su P."/>
            <person name="Kiefer A.F."/>
            <person name="Nichols A."/>
            <person name="Cepeda A.J."/>
            <person name="Yan W."/>
            <person name="Fan B."/>
            <person name="Jiang Y."/>
            <person name="Adhikari A."/>
            <person name="Zheng C.-J."/>
            <person name="Schuster L."/>
            <person name="Cowan T.M."/>
            <person name="Smanski M.J."/>
            <person name="Chevrette M.G."/>
            <person name="De Carvalho L.P.S."/>
            <person name="Shen B."/>
        </authorList>
    </citation>
    <scope>NUCLEOTIDE SEQUENCE [LARGE SCALE GENOMIC DNA]</scope>
    <source>
        <strain evidence="3 4">NPDC019275</strain>
    </source>
</reference>
<comment type="caution">
    <text evidence="3">The sequence shown here is derived from an EMBL/GenBank/DDBJ whole genome shotgun (WGS) entry which is preliminary data.</text>
</comment>
<dbReference type="Pfam" id="PF01548">
    <property type="entry name" value="DEDD_Tnp_IS110"/>
    <property type="match status" value="1"/>
</dbReference>